<organism evidence="1 2">
    <name type="scientific">Streptomyces viridochromogenes</name>
    <dbReference type="NCBI Taxonomy" id="1938"/>
    <lineage>
        <taxon>Bacteria</taxon>
        <taxon>Bacillati</taxon>
        <taxon>Actinomycetota</taxon>
        <taxon>Actinomycetes</taxon>
        <taxon>Kitasatosporales</taxon>
        <taxon>Streptomycetaceae</taxon>
        <taxon>Streptomyces</taxon>
    </lineage>
</organism>
<comment type="caution">
    <text evidence="1">The sequence shown here is derived from an EMBL/GenBank/DDBJ whole genome shotgun (WGS) entry which is preliminary data.</text>
</comment>
<dbReference type="Proteomes" id="UP000037432">
    <property type="component" value="Unassembled WGS sequence"/>
</dbReference>
<evidence type="ECO:0000313" key="1">
    <source>
        <dbReference type="EMBL" id="KMS74436.1"/>
    </source>
</evidence>
<reference evidence="1 2" key="1">
    <citation type="submission" date="2015-06" db="EMBL/GenBank/DDBJ databases">
        <authorList>
            <person name="Ju K.-S."/>
            <person name="Doroghazi J.R."/>
            <person name="Metcalf W.W."/>
        </authorList>
    </citation>
    <scope>NUCLEOTIDE SEQUENCE [LARGE SCALE GENOMIC DNA]</scope>
    <source>
        <strain evidence="1 2">NRRL 3414</strain>
    </source>
</reference>
<evidence type="ECO:0000313" key="2">
    <source>
        <dbReference type="Proteomes" id="UP000037432"/>
    </source>
</evidence>
<dbReference type="EMBL" id="LFNT01000013">
    <property type="protein sequence ID" value="KMS74436.1"/>
    <property type="molecule type" value="Genomic_DNA"/>
</dbReference>
<dbReference type="PATRIC" id="fig|1938.3.peg.4074"/>
<gene>
    <name evidence="1" type="ORF">ACM01_14235</name>
</gene>
<dbReference type="RefSeq" id="WP_048581558.1">
    <property type="nucleotide sequence ID" value="NZ_LFNT01000013.1"/>
</dbReference>
<proteinExistence type="predicted"/>
<dbReference type="OrthoDB" id="4273287at2"/>
<accession>A0A0J7ZE89</accession>
<name>A0A0J7ZE89_STRVR</name>
<sequence>MTTARSTASYARLGVIYAEQLAAQDVTASMLTHKWQAGDLIPPHSDIDFRVILDQTPDSWWEWNERLATAHHRAVLLDPAHSRLLEHPPGFAFTADELDRNHVSPAEISTWSLVTGNAATLRRWKSRAQMMPWSRADERFYRGILDARIEGRYELDRDSTDNVQHDLDGYRRHCIAWHYVAPCWFASAALATRTRCPGKTAALNQWHPGELESHAEEFLHLSAATSDPGPSPTQVLRTAHITVDAVLRHTPPPRPLPEASEAALAAWITAAGMLRVRVARWIYYLNPPPGTVTGYLIAREEKELRSARNTLTRLADRTSGDDALLVKAMTALLRPGPTTASTLRDLLALWSRHRSVVEDFLSAHPA</sequence>
<dbReference type="AlphaFoldDB" id="A0A0J7ZE89"/>
<protein>
    <submittedName>
        <fullName evidence="1">Uncharacterized protein</fullName>
    </submittedName>
</protein>